<gene>
    <name evidence="7" type="ORF">D7X32_34355</name>
</gene>
<keyword evidence="3" id="KW-0804">Transcription</keyword>
<accession>A0A3A8K334</accession>
<keyword evidence="2 4" id="KW-0238">DNA-binding</keyword>
<dbReference type="PANTHER" id="PTHR30055:SF234">
    <property type="entry name" value="HTH-TYPE TRANSCRIPTIONAL REGULATOR BETI"/>
    <property type="match status" value="1"/>
</dbReference>
<reference evidence="8" key="1">
    <citation type="submission" date="2018-09" db="EMBL/GenBank/DDBJ databases">
        <authorList>
            <person name="Livingstone P.G."/>
            <person name="Whitworth D.E."/>
        </authorList>
    </citation>
    <scope>NUCLEOTIDE SEQUENCE [LARGE SCALE GENOMIC DNA]</scope>
    <source>
        <strain evidence="8">CA043D</strain>
    </source>
</reference>
<dbReference type="EMBL" id="RAWE01000195">
    <property type="protein sequence ID" value="RKG96921.1"/>
    <property type="molecule type" value="Genomic_DNA"/>
</dbReference>
<evidence type="ECO:0000313" key="7">
    <source>
        <dbReference type="EMBL" id="RKG96921.1"/>
    </source>
</evidence>
<dbReference type="AlphaFoldDB" id="A0A3A8K334"/>
<keyword evidence="8" id="KW-1185">Reference proteome</keyword>
<evidence type="ECO:0000256" key="3">
    <source>
        <dbReference type="ARBA" id="ARBA00023163"/>
    </source>
</evidence>
<dbReference type="InterPro" id="IPR009057">
    <property type="entry name" value="Homeodomain-like_sf"/>
</dbReference>
<dbReference type="GO" id="GO:0000976">
    <property type="term" value="F:transcription cis-regulatory region binding"/>
    <property type="evidence" value="ECO:0007669"/>
    <property type="project" value="TreeGrafter"/>
</dbReference>
<dbReference type="Pfam" id="PF21597">
    <property type="entry name" value="TetR_C_43"/>
    <property type="match status" value="1"/>
</dbReference>
<dbReference type="InterPro" id="IPR050109">
    <property type="entry name" value="HTH-type_TetR-like_transc_reg"/>
</dbReference>
<evidence type="ECO:0000256" key="2">
    <source>
        <dbReference type="ARBA" id="ARBA00023125"/>
    </source>
</evidence>
<evidence type="ECO:0000313" key="8">
    <source>
        <dbReference type="Proteomes" id="UP000268313"/>
    </source>
</evidence>
<dbReference type="PROSITE" id="PS50977">
    <property type="entry name" value="HTH_TETR_2"/>
    <property type="match status" value="1"/>
</dbReference>
<feature type="region of interest" description="Disordered" evidence="5">
    <location>
        <begin position="1"/>
        <end position="20"/>
    </location>
</feature>
<dbReference type="Gene3D" id="1.10.357.10">
    <property type="entry name" value="Tetracycline Repressor, domain 2"/>
    <property type="match status" value="1"/>
</dbReference>
<evidence type="ECO:0000259" key="6">
    <source>
        <dbReference type="PROSITE" id="PS50977"/>
    </source>
</evidence>
<evidence type="ECO:0000256" key="5">
    <source>
        <dbReference type="SAM" id="MobiDB-lite"/>
    </source>
</evidence>
<dbReference type="InterPro" id="IPR049445">
    <property type="entry name" value="TetR_SbtR-like_C"/>
</dbReference>
<sequence>MTTKPSKKPPVEDATGGALRADARRNRERLLVAAHAVFSERGADASLNDVAKRAEVGIGTLYRHFESREALLAATCDEQLLTLAKQSRERSEALPPLEALRVFLAELVHSAGMYKGLAASLGIVLKNHTKGCDATTAEGQRLLETAQRAGEVRGDILLDDVVCMAMAISLAAAEDGADPKRVPRLTGMFFDGLRSRPEPRGARHR</sequence>
<dbReference type="SUPFAM" id="SSF48498">
    <property type="entry name" value="Tetracyclin repressor-like, C-terminal domain"/>
    <property type="match status" value="1"/>
</dbReference>
<protein>
    <submittedName>
        <fullName evidence="7">TetR/AcrR family transcriptional regulator</fullName>
    </submittedName>
</protein>
<name>A0A3A8K334_9BACT</name>
<comment type="caution">
    <text evidence="7">The sequence shown here is derived from an EMBL/GenBank/DDBJ whole genome shotgun (WGS) entry which is preliminary data.</text>
</comment>
<evidence type="ECO:0000256" key="1">
    <source>
        <dbReference type="ARBA" id="ARBA00023015"/>
    </source>
</evidence>
<proteinExistence type="predicted"/>
<dbReference type="InterPro" id="IPR001647">
    <property type="entry name" value="HTH_TetR"/>
</dbReference>
<keyword evidence="1" id="KW-0805">Transcription regulation</keyword>
<dbReference type="Pfam" id="PF00440">
    <property type="entry name" value="TetR_N"/>
    <property type="match status" value="1"/>
</dbReference>
<dbReference type="PRINTS" id="PR00455">
    <property type="entry name" value="HTHTETR"/>
</dbReference>
<dbReference type="OrthoDB" id="5293556at2"/>
<feature type="domain" description="HTH tetR-type" evidence="6">
    <location>
        <begin position="24"/>
        <end position="83"/>
    </location>
</feature>
<dbReference type="InterPro" id="IPR036271">
    <property type="entry name" value="Tet_transcr_reg_TetR-rel_C_sf"/>
</dbReference>
<dbReference type="Proteomes" id="UP000268313">
    <property type="component" value="Unassembled WGS sequence"/>
</dbReference>
<organism evidence="7 8">
    <name type="scientific">Corallococcus carmarthensis</name>
    <dbReference type="NCBI Taxonomy" id="2316728"/>
    <lineage>
        <taxon>Bacteria</taxon>
        <taxon>Pseudomonadati</taxon>
        <taxon>Myxococcota</taxon>
        <taxon>Myxococcia</taxon>
        <taxon>Myxococcales</taxon>
        <taxon>Cystobacterineae</taxon>
        <taxon>Myxococcaceae</taxon>
        <taxon>Corallococcus</taxon>
    </lineage>
</organism>
<dbReference type="SUPFAM" id="SSF46689">
    <property type="entry name" value="Homeodomain-like"/>
    <property type="match status" value="1"/>
</dbReference>
<evidence type="ECO:0000256" key="4">
    <source>
        <dbReference type="PROSITE-ProRule" id="PRU00335"/>
    </source>
</evidence>
<dbReference type="GO" id="GO:0003700">
    <property type="term" value="F:DNA-binding transcription factor activity"/>
    <property type="evidence" value="ECO:0007669"/>
    <property type="project" value="TreeGrafter"/>
</dbReference>
<feature type="DNA-binding region" description="H-T-H motif" evidence="4">
    <location>
        <begin position="46"/>
        <end position="65"/>
    </location>
</feature>
<dbReference type="PANTHER" id="PTHR30055">
    <property type="entry name" value="HTH-TYPE TRANSCRIPTIONAL REGULATOR RUTR"/>
    <property type="match status" value="1"/>
</dbReference>